<feature type="transmembrane region" description="Helical" evidence="8">
    <location>
        <begin position="106"/>
        <end position="124"/>
    </location>
</feature>
<evidence type="ECO:0000256" key="4">
    <source>
        <dbReference type="ARBA" id="ARBA00022692"/>
    </source>
</evidence>
<dbReference type="AlphaFoldDB" id="A0A1D1V3C2"/>
<reference evidence="10 11" key="1">
    <citation type="journal article" date="2016" name="Nat. Commun.">
        <title>Extremotolerant tardigrade genome and improved radiotolerance of human cultured cells by tardigrade-unique protein.</title>
        <authorList>
            <person name="Hashimoto T."/>
            <person name="Horikawa D.D."/>
            <person name="Saito Y."/>
            <person name="Kuwahara H."/>
            <person name="Kozuka-Hata H."/>
            <person name="Shin-I T."/>
            <person name="Minakuchi Y."/>
            <person name="Ohishi K."/>
            <person name="Motoyama A."/>
            <person name="Aizu T."/>
            <person name="Enomoto A."/>
            <person name="Kondo K."/>
            <person name="Tanaka S."/>
            <person name="Hara Y."/>
            <person name="Koshikawa S."/>
            <person name="Sagara H."/>
            <person name="Miura T."/>
            <person name="Yokobori S."/>
            <person name="Miyagawa K."/>
            <person name="Suzuki Y."/>
            <person name="Kubo T."/>
            <person name="Oyama M."/>
            <person name="Kohara Y."/>
            <person name="Fujiyama A."/>
            <person name="Arakawa K."/>
            <person name="Katayama T."/>
            <person name="Toyoda A."/>
            <person name="Kunieda T."/>
        </authorList>
    </citation>
    <scope>NUCLEOTIDE SEQUENCE [LARGE SCALE GENOMIC DNA]</scope>
    <source>
        <strain evidence="10 11">YOKOZUNA-1</strain>
    </source>
</reference>
<keyword evidence="11" id="KW-1185">Reference proteome</keyword>
<comment type="subcellular location">
    <subcellularLocation>
        <location evidence="2">Membrane</location>
    </subcellularLocation>
</comment>
<evidence type="ECO:0000256" key="1">
    <source>
        <dbReference type="ARBA" id="ARBA00004100"/>
    </source>
</evidence>
<evidence type="ECO:0000256" key="6">
    <source>
        <dbReference type="ARBA" id="ARBA00023136"/>
    </source>
</evidence>
<feature type="transmembrane region" description="Helical" evidence="8">
    <location>
        <begin position="144"/>
        <end position="162"/>
    </location>
</feature>
<dbReference type="PRINTS" id="PR00237">
    <property type="entry name" value="GPCRRHODOPSN"/>
</dbReference>
<dbReference type="InterPro" id="IPR002120">
    <property type="entry name" value="TRH_rcpt_1"/>
</dbReference>
<dbReference type="GO" id="GO:0004997">
    <property type="term" value="F:thyrotropin-releasing hormone receptor activity"/>
    <property type="evidence" value="ECO:0007669"/>
    <property type="project" value="InterPro"/>
</dbReference>
<protein>
    <recommendedName>
        <fullName evidence="3">Thyrotropin-releasing hormone receptor</fullName>
    </recommendedName>
    <alternativeName>
        <fullName evidence="7">Thyroliberin receptor</fullName>
    </alternativeName>
</protein>
<dbReference type="InterPro" id="IPR000276">
    <property type="entry name" value="GPCR_Rhodpsn"/>
</dbReference>
<evidence type="ECO:0000256" key="3">
    <source>
        <dbReference type="ARBA" id="ARBA00018873"/>
    </source>
</evidence>
<evidence type="ECO:0000256" key="8">
    <source>
        <dbReference type="SAM" id="Phobius"/>
    </source>
</evidence>
<evidence type="ECO:0000313" key="11">
    <source>
        <dbReference type="Proteomes" id="UP000186922"/>
    </source>
</evidence>
<feature type="domain" description="G-protein coupled receptors family 1 profile" evidence="9">
    <location>
        <begin position="1"/>
        <end position="162"/>
    </location>
</feature>
<dbReference type="GO" id="GO:0016020">
    <property type="term" value="C:membrane"/>
    <property type="evidence" value="ECO:0007669"/>
    <property type="project" value="UniProtKB-SubCell"/>
</dbReference>
<accession>A0A1D1V3C2</accession>
<proteinExistence type="predicted"/>
<evidence type="ECO:0000259" key="9">
    <source>
        <dbReference type="PROSITE" id="PS50262"/>
    </source>
</evidence>
<dbReference type="PANTHER" id="PTHR46061:SF3">
    <property type="entry name" value="THYROTROPIN-RELEASING HORMONE RECEPTOR"/>
    <property type="match status" value="1"/>
</dbReference>
<feature type="transmembrane region" description="Helical" evidence="8">
    <location>
        <begin position="6"/>
        <end position="28"/>
    </location>
</feature>
<dbReference type="STRING" id="947166.A0A1D1V3C2"/>
<evidence type="ECO:0000256" key="5">
    <source>
        <dbReference type="ARBA" id="ARBA00022989"/>
    </source>
</evidence>
<name>A0A1D1V3C2_RAMVA</name>
<dbReference type="PANTHER" id="PTHR46061">
    <property type="entry name" value="THYROTROPIN-RELEASING HORMONE RECEPTOR"/>
    <property type="match status" value="1"/>
</dbReference>
<dbReference type="SUPFAM" id="SSF81321">
    <property type="entry name" value="Family A G protein-coupled receptor-like"/>
    <property type="match status" value="1"/>
</dbReference>
<dbReference type="OrthoDB" id="5981855at2759"/>
<evidence type="ECO:0000256" key="7">
    <source>
        <dbReference type="ARBA" id="ARBA00032251"/>
    </source>
</evidence>
<keyword evidence="6 8" id="KW-0472">Membrane</keyword>
<sequence length="195" mass="22653">MYWFAADLMLFYVCPLVFAGYVFCMLAGKLRKSIRGFKQAANDAEENQISAADSAECNLRGRDDRTTFALPLSDLRTVRSQERQSGEPQLLQAAMLRKMIRSRTRVYRTLVIIVILFAVTWIPYRALLIYNSLVQNPWYDLHYLFFAKTCIYFNCCFNPYLYNAMSGKFRRALVALLLYAPKPANLSIRLTDRRP</sequence>
<comment type="caution">
    <text evidence="10">The sequence shown here is derived from an EMBL/GenBank/DDBJ whole genome shotgun (WGS) entry which is preliminary data.</text>
</comment>
<organism evidence="10 11">
    <name type="scientific">Ramazzottius varieornatus</name>
    <name type="common">Water bear</name>
    <name type="synonym">Tardigrade</name>
    <dbReference type="NCBI Taxonomy" id="947166"/>
    <lineage>
        <taxon>Eukaryota</taxon>
        <taxon>Metazoa</taxon>
        <taxon>Ecdysozoa</taxon>
        <taxon>Tardigrada</taxon>
        <taxon>Eutardigrada</taxon>
        <taxon>Parachela</taxon>
        <taxon>Hypsibioidea</taxon>
        <taxon>Ramazzottiidae</taxon>
        <taxon>Ramazzottius</taxon>
    </lineage>
</organism>
<keyword evidence="5 8" id="KW-1133">Transmembrane helix</keyword>
<dbReference type="Gene3D" id="1.20.1070.10">
    <property type="entry name" value="Rhodopsin 7-helix transmembrane proteins"/>
    <property type="match status" value="1"/>
</dbReference>
<keyword evidence="4 8" id="KW-0812">Transmembrane</keyword>
<evidence type="ECO:0000313" key="10">
    <source>
        <dbReference type="EMBL" id="GAU96211.1"/>
    </source>
</evidence>
<dbReference type="EMBL" id="BDGG01000003">
    <property type="protein sequence ID" value="GAU96211.1"/>
    <property type="molecule type" value="Genomic_DNA"/>
</dbReference>
<comment type="function">
    <text evidence="1">Receptor for thyrotropin-releasing hormone (TRH). Upon ligand binding, this G-protein-coupled receptor triggers activation of the phosphatidylinositol (IP3)-calcium-protein kinase C (PKC) pathway.</text>
</comment>
<dbReference type="Pfam" id="PF00001">
    <property type="entry name" value="7tm_1"/>
    <property type="match status" value="1"/>
</dbReference>
<gene>
    <name evidence="10" type="primary">RvY_07687</name>
    <name evidence="10" type="synonym">RvY_07687.2</name>
    <name evidence="10" type="ORF">RvY_07687-2</name>
</gene>
<dbReference type="Proteomes" id="UP000186922">
    <property type="component" value="Unassembled WGS sequence"/>
</dbReference>
<evidence type="ECO:0000256" key="2">
    <source>
        <dbReference type="ARBA" id="ARBA00004370"/>
    </source>
</evidence>
<dbReference type="PROSITE" id="PS50262">
    <property type="entry name" value="G_PROTEIN_RECEP_F1_2"/>
    <property type="match status" value="1"/>
</dbReference>
<dbReference type="InterPro" id="IPR017452">
    <property type="entry name" value="GPCR_Rhodpsn_7TM"/>
</dbReference>